<dbReference type="InterPro" id="IPR005888">
    <property type="entry name" value="dTDP_Gluc_deHydtase"/>
</dbReference>
<dbReference type="SUPFAM" id="SSF51735">
    <property type="entry name" value="NAD(P)-binding Rossmann-fold domains"/>
    <property type="match status" value="1"/>
</dbReference>
<keyword evidence="6" id="KW-0520">NAD</keyword>
<keyword evidence="7 8" id="KW-0456">Lyase</keyword>
<comment type="caution">
    <text evidence="10">The sequence shown here is derived from an EMBL/GenBank/DDBJ whole genome shotgun (WGS) entry which is preliminary data.</text>
</comment>
<evidence type="ECO:0000256" key="1">
    <source>
        <dbReference type="ARBA" id="ARBA00001539"/>
    </source>
</evidence>
<evidence type="ECO:0000256" key="5">
    <source>
        <dbReference type="ARBA" id="ARBA00016977"/>
    </source>
</evidence>
<comment type="cofactor">
    <cofactor evidence="2 8">
        <name>NAD(+)</name>
        <dbReference type="ChEBI" id="CHEBI:57540"/>
    </cofactor>
</comment>
<proteinExistence type="inferred from homology"/>
<dbReference type="AlphaFoldDB" id="A0A2W1M1S8"/>
<dbReference type="EMBL" id="QKRB01000006">
    <property type="protein sequence ID" value="PZD97881.1"/>
    <property type="molecule type" value="Genomic_DNA"/>
</dbReference>
<dbReference type="CDD" id="cd05246">
    <property type="entry name" value="dTDP_GD_SDR_e"/>
    <property type="match status" value="1"/>
</dbReference>
<dbReference type="NCBIfam" id="TIGR01181">
    <property type="entry name" value="dTDP_gluc_dehyt"/>
    <property type="match status" value="1"/>
</dbReference>
<organism evidence="10 11">
    <name type="scientific">Paenibacillus sambharensis</name>
    <dbReference type="NCBI Taxonomy" id="1803190"/>
    <lineage>
        <taxon>Bacteria</taxon>
        <taxon>Bacillati</taxon>
        <taxon>Bacillota</taxon>
        <taxon>Bacilli</taxon>
        <taxon>Bacillales</taxon>
        <taxon>Paenibacillaceae</taxon>
        <taxon>Paenibacillus</taxon>
    </lineage>
</organism>
<dbReference type="GO" id="GO:0009225">
    <property type="term" value="P:nucleotide-sugar metabolic process"/>
    <property type="evidence" value="ECO:0007669"/>
    <property type="project" value="InterPro"/>
</dbReference>
<dbReference type="RefSeq" id="WP_111144844.1">
    <property type="nucleotide sequence ID" value="NZ_QKRB01000006.1"/>
</dbReference>
<name>A0A2W1M1S8_9BACL</name>
<evidence type="ECO:0000256" key="2">
    <source>
        <dbReference type="ARBA" id="ARBA00001911"/>
    </source>
</evidence>
<reference evidence="10 11" key="1">
    <citation type="submission" date="2018-06" db="EMBL/GenBank/DDBJ databases">
        <title>Paenibacillus imtechensis sp. nov.</title>
        <authorList>
            <person name="Pinnaka A.K."/>
            <person name="Singh H."/>
            <person name="Kaur M."/>
        </authorList>
    </citation>
    <scope>NUCLEOTIDE SEQUENCE [LARGE SCALE GENOMIC DNA]</scope>
    <source>
        <strain evidence="10 11">SMB1</strain>
    </source>
</reference>
<dbReference type="FunFam" id="3.40.50.720:FF:000304">
    <property type="entry name" value="UDP-glucose 4,6-dehydratase"/>
    <property type="match status" value="1"/>
</dbReference>
<dbReference type="InterPro" id="IPR016040">
    <property type="entry name" value="NAD(P)-bd_dom"/>
</dbReference>
<keyword evidence="11" id="KW-1185">Reference proteome</keyword>
<accession>A0A2W1M1S8</accession>
<dbReference type="Gene3D" id="3.40.50.720">
    <property type="entry name" value="NAD(P)-binding Rossmann-like Domain"/>
    <property type="match status" value="1"/>
</dbReference>
<feature type="domain" description="NAD(P)-binding" evidence="9">
    <location>
        <begin position="4"/>
        <end position="304"/>
    </location>
</feature>
<evidence type="ECO:0000256" key="8">
    <source>
        <dbReference type="RuleBase" id="RU004473"/>
    </source>
</evidence>
<evidence type="ECO:0000313" key="10">
    <source>
        <dbReference type="EMBL" id="PZD97881.1"/>
    </source>
</evidence>
<evidence type="ECO:0000313" key="11">
    <source>
        <dbReference type="Proteomes" id="UP000249522"/>
    </source>
</evidence>
<sequence length="335" mass="37688">MNIMVTGGAGFLGSNFIGYMLDTYTDCRIINFDKLTYAGNLDNLTDYSWRPDYQFVLGDICDRAAVDAALRLYEIEAIVHFAAESHVDRSIADPSAFALTNVVGTQTLLDAAVRTGVRRFVQISTDEVYGSLGDTGWFTEESGYAPNNPYSASKAAADMFIRAYYQTYGLHVNYVRSSNTYGPRQYPEKLIPRTITDAIAGRPVIIHGEGQSIRDWLYIGDNAAAIDTVLRKGEPGEIYNIGAEQERRTIDVAKAVLDRLGKPHSLICFTEDRPSQDYRYANKSEKIQRTLGWHPVCRFEEGLQLTIDWYVRNRQWWAPLLNRESSHVSAARIPG</sequence>
<dbReference type="OrthoDB" id="9811743at2"/>
<evidence type="ECO:0000259" key="9">
    <source>
        <dbReference type="Pfam" id="PF16363"/>
    </source>
</evidence>
<dbReference type="Proteomes" id="UP000249522">
    <property type="component" value="Unassembled WGS sequence"/>
</dbReference>
<comment type="catalytic activity">
    <reaction evidence="1 8">
        <text>dTDP-alpha-D-glucose = dTDP-4-dehydro-6-deoxy-alpha-D-glucose + H2O</text>
        <dbReference type="Rhea" id="RHEA:17221"/>
        <dbReference type="ChEBI" id="CHEBI:15377"/>
        <dbReference type="ChEBI" id="CHEBI:57477"/>
        <dbReference type="ChEBI" id="CHEBI:57649"/>
        <dbReference type="EC" id="4.2.1.46"/>
    </reaction>
</comment>
<dbReference type="EC" id="4.2.1.46" evidence="4 8"/>
<protein>
    <recommendedName>
        <fullName evidence="5 8">dTDP-glucose 4,6-dehydratase</fullName>
        <ecNumber evidence="4 8">4.2.1.46</ecNumber>
    </recommendedName>
</protein>
<dbReference type="Pfam" id="PF16363">
    <property type="entry name" value="GDP_Man_Dehyd"/>
    <property type="match status" value="1"/>
</dbReference>
<evidence type="ECO:0000256" key="3">
    <source>
        <dbReference type="ARBA" id="ARBA00008178"/>
    </source>
</evidence>
<comment type="similarity">
    <text evidence="3 8">Belongs to the NAD(P)-dependent epimerase/dehydratase family. dTDP-glucose dehydratase subfamily.</text>
</comment>
<dbReference type="Gene3D" id="3.90.25.10">
    <property type="entry name" value="UDP-galactose 4-epimerase, domain 1"/>
    <property type="match status" value="1"/>
</dbReference>
<gene>
    <name evidence="10" type="primary">rfbB</name>
    <name evidence="10" type="ORF">DNH61_00290</name>
</gene>
<dbReference type="PANTHER" id="PTHR43000">
    <property type="entry name" value="DTDP-D-GLUCOSE 4,6-DEHYDRATASE-RELATED"/>
    <property type="match status" value="1"/>
</dbReference>
<evidence type="ECO:0000256" key="7">
    <source>
        <dbReference type="ARBA" id="ARBA00023239"/>
    </source>
</evidence>
<evidence type="ECO:0000256" key="4">
    <source>
        <dbReference type="ARBA" id="ARBA00011990"/>
    </source>
</evidence>
<evidence type="ECO:0000256" key="6">
    <source>
        <dbReference type="ARBA" id="ARBA00023027"/>
    </source>
</evidence>
<dbReference type="GO" id="GO:0008460">
    <property type="term" value="F:dTDP-glucose 4,6-dehydratase activity"/>
    <property type="evidence" value="ECO:0007669"/>
    <property type="project" value="UniProtKB-EC"/>
</dbReference>
<dbReference type="InterPro" id="IPR036291">
    <property type="entry name" value="NAD(P)-bd_dom_sf"/>
</dbReference>